<feature type="transmembrane region" description="Helical" evidence="6">
    <location>
        <begin position="93"/>
        <end position="113"/>
    </location>
</feature>
<feature type="transmembrane region" description="Helical" evidence="6">
    <location>
        <begin position="65"/>
        <end position="87"/>
    </location>
</feature>
<dbReference type="EMBL" id="AFNV02000006">
    <property type="protein sequence ID" value="ERJ19836.1"/>
    <property type="molecule type" value="Genomic_DNA"/>
</dbReference>
<evidence type="ECO:0000313" key="9">
    <source>
        <dbReference type="Proteomes" id="UP000006242"/>
    </source>
</evidence>
<feature type="domain" description="EamA" evidence="7">
    <location>
        <begin position="153"/>
        <end position="286"/>
    </location>
</feature>
<organism evidence="8 9">
    <name type="scientific">Salinisphaera shabanensis E1L3A</name>
    <dbReference type="NCBI Taxonomy" id="1033802"/>
    <lineage>
        <taxon>Bacteria</taxon>
        <taxon>Pseudomonadati</taxon>
        <taxon>Pseudomonadota</taxon>
        <taxon>Gammaproteobacteria</taxon>
        <taxon>Salinisphaerales</taxon>
        <taxon>Salinisphaeraceae</taxon>
        <taxon>Salinisphaera</taxon>
    </lineage>
</organism>
<dbReference type="PANTHER" id="PTHR32322:SF2">
    <property type="entry name" value="EAMA DOMAIN-CONTAINING PROTEIN"/>
    <property type="match status" value="1"/>
</dbReference>
<feature type="transmembrane region" description="Helical" evidence="6">
    <location>
        <begin position="269"/>
        <end position="287"/>
    </location>
</feature>
<dbReference type="InterPro" id="IPR037185">
    <property type="entry name" value="EmrE-like"/>
</dbReference>
<evidence type="ECO:0000256" key="4">
    <source>
        <dbReference type="ARBA" id="ARBA00022989"/>
    </source>
</evidence>
<feature type="transmembrane region" description="Helical" evidence="6">
    <location>
        <begin position="33"/>
        <end position="53"/>
    </location>
</feature>
<evidence type="ECO:0000313" key="8">
    <source>
        <dbReference type="EMBL" id="ERJ19836.1"/>
    </source>
</evidence>
<dbReference type="AlphaFoldDB" id="U2E7Y0"/>
<dbReference type="OrthoDB" id="7158585at2"/>
<keyword evidence="4 6" id="KW-1133">Transmembrane helix</keyword>
<feature type="transmembrane region" description="Helical" evidence="6">
    <location>
        <begin position="7"/>
        <end position="27"/>
    </location>
</feature>
<evidence type="ECO:0000256" key="6">
    <source>
        <dbReference type="SAM" id="Phobius"/>
    </source>
</evidence>
<dbReference type="SUPFAM" id="SSF103481">
    <property type="entry name" value="Multidrug resistance efflux transporter EmrE"/>
    <property type="match status" value="2"/>
</dbReference>
<evidence type="ECO:0000256" key="5">
    <source>
        <dbReference type="ARBA" id="ARBA00023136"/>
    </source>
</evidence>
<comment type="caution">
    <text evidence="8">The sequence shown here is derived from an EMBL/GenBank/DDBJ whole genome shotgun (WGS) entry which is preliminary data.</text>
</comment>
<evidence type="ECO:0000259" key="7">
    <source>
        <dbReference type="Pfam" id="PF00892"/>
    </source>
</evidence>
<feature type="transmembrane region" description="Helical" evidence="6">
    <location>
        <begin position="244"/>
        <end position="263"/>
    </location>
</feature>
<feature type="transmembrane region" description="Helical" evidence="6">
    <location>
        <begin position="152"/>
        <end position="170"/>
    </location>
</feature>
<dbReference type="GO" id="GO:0016020">
    <property type="term" value="C:membrane"/>
    <property type="evidence" value="ECO:0007669"/>
    <property type="project" value="UniProtKB-SubCell"/>
</dbReference>
<evidence type="ECO:0000256" key="1">
    <source>
        <dbReference type="ARBA" id="ARBA00004141"/>
    </source>
</evidence>
<gene>
    <name evidence="8" type="ORF">SSPSH_001001</name>
</gene>
<evidence type="ECO:0000256" key="2">
    <source>
        <dbReference type="ARBA" id="ARBA00007362"/>
    </source>
</evidence>
<sequence>MAIRNVVLTVLVTFLWAICFPLIQVGLTDAPPMVFAALRAALSGVLVIVLAVGLGRPWPSGVANLGLIVATGLTFTGLGLGGMFIGGGKIPPGLATVVANTQPLIAAVLAAIFLSERLTLGVGIGLLLGFVGVLVMSVPSLLGPNSVADLQAFVWIILGAVGTAMGNVLLKALTGRADVLMVTGLQLLVGAMALAVGAQAVGTSWHIAWTSQFIASLIGLVVFGTALMTALWHYLLTQASLNRLNTFTFLTPIFGLLLGGLFFDERFGWIQAVGIGVTILAIQLVATKPSPTR</sequence>
<dbReference type="InterPro" id="IPR000620">
    <property type="entry name" value="EamA_dom"/>
</dbReference>
<feature type="transmembrane region" description="Helical" evidence="6">
    <location>
        <begin position="120"/>
        <end position="140"/>
    </location>
</feature>
<protein>
    <submittedName>
        <fullName evidence="8">Permease of the drug-metabolite transporter DMT superfamily protein</fullName>
    </submittedName>
</protein>
<keyword evidence="3 6" id="KW-0812">Transmembrane</keyword>
<dbReference type="InterPro" id="IPR050638">
    <property type="entry name" value="AA-Vitamin_Transporters"/>
</dbReference>
<reference evidence="8 9" key="1">
    <citation type="journal article" date="2011" name="J. Bacteriol.">
        <title>Genome sequence of Salinisphaera shabanensis, a gammaproteobacterium from the harsh, variable environment of the brine-seawater interface of the Shaban Deep in the Red Sea.</title>
        <authorList>
            <person name="Antunes A."/>
            <person name="Alam I."/>
            <person name="Bajic V.B."/>
            <person name="Stingl U."/>
        </authorList>
    </citation>
    <scope>NUCLEOTIDE SEQUENCE [LARGE SCALE GENOMIC DNA]</scope>
    <source>
        <strain evidence="8 9">E1L3A</strain>
    </source>
</reference>
<feature type="transmembrane region" description="Helical" evidence="6">
    <location>
        <begin position="179"/>
        <end position="201"/>
    </location>
</feature>
<keyword evidence="9" id="KW-1185">Reference proteome</keyword>
<dbReference type="PANTHER" id="PTHR32322">
    <property type="entry name" value="INNER MEMBRANE TRANSPORTER"/>
    <property type="match status" value="1"/>
</dbReference>
<feature type="transmembrane region" description="Helical" evidence="6">
    <location>
        <begin position="213"/>
        <end position="232"/>
    </location>
</feature>
<dbReference type="RefSeq" id="WP_006911959.1">
    <property type="nucleotide sequence ID" value="NZ_AFNV02000006.1"/>
</dbReference>
<name>U2E7Y0_9GAMM</name>
<proteinExistence type="inferred from homology"/>
<dbReference type="Pfam" id="PF00892">
    <property type="entry name" value="EamA"/>
    <property type="match status" value="2"/>
</dbReference>
<dbReference type="Proteomes" id="UP000006242">
    <property type="component" value="Unassembled WGS sequence"/>
</dbReference>
<dbReference type="STRING" id="1033802.SSPSH_001001"/>
<accession>U2E7Y0</accession>
<evidence type="ECO:0000256" key="3">
    <source>
        <dbReference type="ARBA" id="ARBA00022692"/>
    </source>
</evidence>
<feature type="domain" description="EamA" evidence="7">
    <location>
        <begin position="6"/>
        <end position="137"/>
    </location>
</feature>
<comment type="subcellular location">
    <subcellularLocation>
        <location evidence="1">Membrane</location>
        <topology evidence="1">Multi-pass membrane protein</topology>
    </subcellularLocation>
</comment>
<dbReference type="eggNOG" id="COG0697">
    <property type="taxonomic scope" value="Bacteria"/>
</dbReference>
<keyword evidence="5 6" id="KW-0472">Membrane</keyword>
<reference evidence="8 9" key="2">
    <citation type="journal article" date="2013" name="PLoS ONE">
        <title>INDIGO - INtegrated Data Warehouse of MIcrobial GenOmes with Examples from the Red Sea Extremophiles.</title>
        <authorList>
            <person name="Alam I."/>
            <person name="Antunes A."/>
            <person name="Kamau A.A."/>
            <person name="Ba Alawi W."/>
            <person name="Kalkatawi M."/>
            <person name="Stingl U."/>
            <person name="Bajic V.B."/>
        </authorList>
    </citation>
    <scope>NUCLEOTIDE SEQUENCE [LARGE SCALE GENOMIC DNA]</scope>
    <source>
        <strain evidence="8 9">E1L3A</strain>
    </source>
</reference>
<comment type="similarity">
    <text evidence="2">Belongs to the EamA transporter family.</text>
</comment>